<dbReference type="AlphaFoldDB" id="A0A2T3NNI0"/>
<sequence length="433" mass="47064">MLRKIGAVGGAIAVALCWPFATGQVGEQIYMDTVGKYENPYLAVTNDSYDRGYLGSEAVSRIEVKDEIKQIFEEEGLPTVWYVKHNITHDFMGISSTSEVEVDEALKPIADKLWGEGVAPATFVTSTALTRKTDFTFTINPIKTDNYNGGSADINAFVMQGTVDAKGAGEFSYQLPSASLTTIADETMVLKGLQGQGKGVIDGQFWIGDQQMSLDGVSFKDNTSDQSVDVESLSFAMNNVLSETTEDTQEPMLTNTNVVKVGKVIMLDGKEYSNFNFEMAFADLNYPALSRLGDLSDSMDGQLTAEEAERVSLALDLLVAKGMSFEVSDMSVTTPEGDIDSNIQLTLAPGIARISENIGQLPEKLSGEININLPVGLVEADPMLFERANMMVQNSIAEKSDTHYSLKMKVEGDKVVLASGDQLPLAMLFMLFM</sequence>
<evidence type="ECO:0000313" key="1">
    <source>
        <dbReference type="EMBL" id="PSW17274.1"/>
    </source>
</evidence>
<keyword evidence="2" id="KW-1185">Reference proteome</keyword>
<protein>
    <submittedName>
        <fullName evidence="1">DUF945 domain-containing protein</fullName>
    </submittedName>
</protein>
<dbReference type="Pfam" id="PF06097">
    <property type="entry name" value="DUF945"/>
    <property type="match status" value="1"/>
</dbReference>
<dbReference type="OrthoDB" id="5915128at2"/>
<dbReference type="InterPro" id="IPR010352">
    <property type="entry name" value="DUF945"/>
</dbReference>
<dbReference type="Proteomes" id="UP000241771">
    <property type="component" value="Unassembled WGS sequence"/>
</dbReference>
<organism evidence="1 2">
    <name type="scientific">Photobacterium sanctipauli</name>
    <dbReference type="NCBI Taxonomy" id="1342794"/>
    <lineage>
        <taxon>Bacteria</taxon>
        <taxon>Pseudomonadati</taxon>
        <taxon>Pseudomonadota</taxon>
        <taxon>Gammaproteobacteria</taxon>
        <taxon>Vibrionales</taxon>
        <taxon>Vibrionaceae</taxon>
        <taxon>Photobacterium</taxon>
    </lineage>
</organism>
<name>A0A2T3NNI0_9GAMM</name>
<dbReference type="RefSeq" id="WP_036828265.1">
    <property type="nucleotide sequence ID" value="NZ_JGVO01000964.1"/>
</dbReference>
<evidence type="ECO:0000313" key="2">
    <source>
        <dbReference type="Proteomes" id="UP000241771"/>
    </source>
</evidence>
<gene>
    <name evidence="1" type="ORF">C9I98_19940</name>
</gene>
<reference evidence="1 2" key="1">
    <citation type="submission" date="2018-01" db="EMBL/GenBank/DDBJ databases">
        <title>Whole genome sequencing of Histamine producing bacteria.</title>
        <authorList>
            <person name="Butler K."/>
        </authorList>
    </citation>
    <scope>NUCLEOTIDE SEQUENCE [LARGE SCALE GENOMIC DNA]</scope>
    <source>
        <strain evidence="1 2">DSM 100436</strain>
    </source>
</reference>
<dbReference type="EMBL" id="PYMA01000015">
    <property type="protein sequence ID" value="PSW17274.1"/>
    <property type="molecule type" value="Genomic_DNA"/>
</dbReference>
<proteinExistence type="predicted"/>
<accession>A0A2T3NNI0</accession>
<comment type="caution">
    <text evidence="1">The sequence shown here is derived from an EMBL/GenBank/DDBJ whole genome shotgun (WGS) entry which is preliminary data.</text>
</comment>